<dbReference type="KEGG" id="nha:Nham_1966"/>
<dbReference type="EMBL" id="CP000319">
    <property type="protein sequence ID" value="ABE62768.1"/>
    <property type="molecule type" value="Genomic_DNA"/>
</dbReference>
<protein>
    <submittedName>
        <fullName evidence="1">Uncharacterized protein</fullName>
    </submittedName>
</protein>
<gene>
    <name evidence="1" type="ordered locus">Nham_1966</name>
</gene>
<evidence type="ECO:0000313" key="1">
    <source>
        <dbReference type="EMBL" id="ABE62768.1"/>
    </source>
</evidence>
<sequence length="86" mass="9571">MVDGLPVDHGGRCGVDRRSRQFAAPRQAIQGHLSPAYNLIRIRFTPAILPPYVRRSKSIETLLPILYLKGIAISSMRLKSRSLVSS</sequence>
<organism evidence="1 2">
    <name type="scientific">Nitrobacter hamburgensis (strain DSM 10229 / NCIMB 13809 / X14)</name>
    <dbReference type="NCBI Taxonomy" id="323097"/>
    <lineage>
        <taxon>Bacteria</taxon>
        <taxon>Pseudomonadati</taxon>
        <taxon>Pseudomonadota</taxon>
        <taxon>Alphaproteobacteria</taxon>
        <taxon>Hyphomicrobiales</taxon>
        <taxon>Nitrobacteraceae</taxon>
        <taxon>Nitrobacter</taxon>
    </lineage>
</organism>
<dbReference type="HOGENOM" id="CLU_2494741_0_0_5"/>
<evidence type="ECO:0000313" key="2">
    <source>
        <dbReference type="Proteomes" id="UP000001953"/>
    </source>
</evidence>
<name>Q1QLX9_NITHX</name>
<accession>Q1QLX9</accession>
<dbReference type="Proteomes" id="UP000001953">
    <property type="component" value="Chromosome"/>
</dbReference>
<dbReference type="AlphaFoldDB" id="Q1QLX9"/>
<keyword evidence="2" id="KW-1185">Reference proteome</keyword>
<proteinExistence type="predicted"/>
<reference evidence="1 2" key="1">
    <citation type="submission" date="2006-03" db="EMBL/GenBank/DDBJ databases">
        <title>Complete sequence of chromosome of Nitrobacter hamburgensis X14.</title>
        <authorList>
            <consortium name="US DOE Joint Genome Institute"/>
            <person name="Copeland A."/>
            <person name="Lucas S."/>
            <person name="Lapidus A."/>
            <person name="Barry K."/>
            <person name="Detter J.C."/>
            <person name="Glavina del Rio T."/>
            <person name="Hammon N."/>
            <person name="Israni S."/>
            <person name="Dalin E."/>
            <person name="Tice H."/>
            <person name="Pitluck S."/>
            <person name="Chain P."/>
            <person name="Malfatti S."/>
            <person name="Shin M."/>
            <person name="Vergez L."/>
            <person name="Schmutz J."/>
            <person name="Larimer F."/>
            <person name="Land M."/>
            <person name="Hauser L."/>
            <person name="Kyrpides N."/>
            <person name="Ivanova N."/>
            <person name="Ward B."/>
            <person name="Arp D."/>
            <person name="Klotz M."/>
            <person name="Stein L."/>
            <person name="O'Mullan G."/>
            <person name="Starkenburg S."/>
            <person name="Sayavedra L."/>
            <person name="Poret-Peterson A.T."/>
            <person name="Gentry M.E."/>
            <person name="Bruce D."/>
            <person name="Richardson P."/>
        </authorList>
    </citation>
    <scope>NUCLEOTIDE SEQUENCE [LARGE SCALE GENOMIC DNA]</scope>
    <source>
        <strain evidence="2">DSM 10229 / NCIMB 13809 / X14</strain>
    </source>
</reference>